<accession>A0A381EAC2</accession>
<keyword evidence="3" id="KW-1185">Reference proteome</keyword>
<organism evidence="2 3">
    <name type="scientific">Cardiobacterium valvarum</name>
    <dbReference type="NCBI Taxonomy" id="194702"/>
    <lineage>
        <taxon>Bacteria</taxon>
        <taxon>Pseudomonadati</taxon>
        <taxon>Pseudomonadota</taxon>
        <taxon>Gammaproteobacteria</taxon>
        <taxon>Cardiobacteriales</taxon>
        <taxon>Cardiobacteriaceae</taxon>
        <taxon>Cardiobacterium</taxon>
    </lineage>
</organism>
<dbReference type="Proteomes" id="UP000254572">
    <property type="component" value="Unassembled WGS sequence"/>
</dbReference>
<evidence type="ECO:0000259" key="1">
    <source>
        <dbReference type="Pfam" id="PF14096"/>
    </source>
</evidence>
<sequence>MNTEFGLEPFEDTRDERAHQIIIAHLAQASPAEQFCFVQRSNYDGNARALRWLADRPETDRAAILAMYWNLGADWLMQFAAEADVPDYERASWQFCRLLEARYTNGFYPHAAVYFNPYETDGAYPFEYDSITRQREAPPAMLEIIAGAQHVDVDADFPDYDDGLPLAVAEAVWTLYDED</sequence>
<dbReference type="AlphaFoldDB" id="A0A381EAC2"/>
<dbReference type="EMBL" id="UFUW01000001">
    <property type="protein sequence ID" value="SUX23787.1"/>
    <property type="molecule type" value="Genomic_DNA"/>
</dbReference>
<protein>
    <recommendedName>
        <fullName evidence="1">DUF4274 domain-containing protein</fullName>
    </recommendedName>
</protein>
<gene>
    <name evidence="2" type="ORF">NCTC13294_01612</name>
</gene>
<dbReference type="Pfam" id="PF14096">
    <property type="entry name" value="DUF4274"/>
    <property type="match status" value="1"/>
</dbReference>
<proteinExistence type="predicted"/>
<dbReference type="InterPro" id="IPR025369">
    <property type="entry name" value="DUF4274"/>
</dbReference>
<feature type="domain" description="DUF4274" evidence="1">
    <location>
        <begin position="30"/>
        <end position="103"/>
    </location>
</feature>
<dbReference type="OrthoDB" id="6638262at2"/>
<dbReference type="RefSeq" id="WP_115611850.1">
    <property type="nucleotide sequence ID" value="NZ_JBHLZC010000002.1"/>
</dbReference>
<evidence type="ECO:0000313" key="2">
    <source>
        <dbReference type="EMBL" id="SUX23787.1"/>
    </source>
</evidence>
<name>A0A381EAC2_9GAMM</name>
<reference evidence="2 3" key="1">
    <citation type="submission" date="2018-06" db="EMBL/GenBank/DDBJ databases">
        <authorList>
            <consortium name="Pathogen Informatics"/>
            <person name="Doyle S."/>
        </authorList>
    </citation>
    <scope>NUCLEOTIDE SEQUENCE [LARGE SCALE GENOMIC DNA]</scope>
    <source>
        <strain evidence="2 3">NCTC13294</strain>
    </source>
</reference>
<evidence type="ECO:0000313" key="3">
    <source>
        <dbReference type="Proteomes" id="UP000254572"/>
    </source>
</evidence>